<dbReference type="InterPro" id="IPR007245">
    <property type="entry name" value="PIG-T"/>
</dbReference>
<evidence type="ECO:0000313" key="3">
    <source>
        <dbReference type="EMBL" id="KAI7839266.1"/>
    </source>
</evidence>
<comment type="caution">
    <text evidence="3">The sequence shown here is derived from an EMBL/GenBank/DDBJ whole genome shotgun (WGS) entry which is preliminary data.</text>
</comment>
<dbReference type="AlphaFoldDB" id="A0AAD5DN85"/>
<dbReference type="PANTHER" id="PTHR12959">
    <property type="entry name" value="GPI TRANSAMIDASE COMPONENT PIG-T-RELATED"/>
    <property type="match status" value="1"/>
</dbReference>
<protein>
    <recommendedName>
        <fullName evidence="5">GPI transamidase component PIG-T</fullName>
    </recommendedName>
</protein>
<keyword evidence="2" id="KW-0812">Transmembrane</keyword>
<keyword evidence="2" id="KW-0472">Membrane</keyword>
<proteinExistence type="predicted"/>
<dbReference type="PANTHER" id="PTHR12959:SF11">
    <property type="entry name" value="GPI TRANSAMIDASE COMPONENT PIG-T"/>
    <property type="match status" value="1"/>
</dbReference>
<gene>
    <name evidence="3" type="ORF">COHA_006964</name>
</gene>
<sequence>MLVQGVDGAALVHFEAVATVSLHSQHTGSFPASLLALARQQGVQQLELSLTRGRWAWSQQQHDAAIGGSKPPGLELKVAFSSAVSDTQAAYGVVTQSLGGLLCAGVATVPQLAVMAAPAVGWFTHQSPAVAAPSGHGRQQQQQHNSAQRQLYAWLPQEGVCSENLAAWRRLLPCCHQAGLAALLQPVQLAAASYVSLGLQMQPVPPSGAASSGSDSSSSSTTDGQQPQVQLRLVLTAVLPLPAASEQQQQQGLVEALFGCSLPAACPAAASSRLYVAPSAAAVLDNTSSACSRHATPAGPLLVCDALQHQREELHVPSSLLNGGSGAAGSSGSSSAPPALQVVQHAVQRSSRAGTLVVGVRVPAAALRLGDNDQASDSSSGLLHVMQLVPWQLPVDAASLRLELNGQALQGPGGQLLWQSLDARPDRTARIELLLRLPATTAAGAGGGGGAANCGGRQWHEVKLSVDYSVAFVGVFDLPPDASRGIDIPPAVATLLPPACANASTLLPGQQQLGSSSSAGSAADVASSQPPLLRRLSAASGCMPVQQYSGSAGGWGGAAGASGATGGGVVVPLPIPDLSMPFNVICFTSTLLAVVFGGVANVVLRSPEDLAGGGEAGGKGRPPRWKRKARRLVALLLLMAALAVYLDRDLQRQLDATLHHWVLGRTRSPEQHGEL</sequence>
<organism evidence="3 4">
    <name type="scientific">Chlorella ohadii</name>
    <dbReference type="NCBI Taxonomy" id="2649997"/>
    <lineage>
        <taxon>Eukaryota</taxon>
        <taxon>Viridiplantae</taxon>
        <taxon>Chlorophyta</taxon>
        <taxon>core chlorophytes</taxon>
        <taxon>Trebouxiophyceae</taxon>
        <taxon>Chlorellales</taxon>
        <taxon>Chlorellaceae</taxon>
        <taxon>Chlorella clade</taxon>
        <taxon>Chlorella</taxon>
    </lineage>
</organism>
<evidence type="ECO:0000256" key="2">
    <source>
        <dbReference type="SAM" id="Phobius"/>
    </source>
</evidence>
<reference evidence="3" key="1">
    <citation type="submission" date="2020-11" db="EMBL/GenBank/DDBJ databases">
        <title>Chlorella ohadii genome sequencing and assembly.</title>
        <authorList>
            <person name="Murik O."/>
            <person name="Treves H."/>
            <person name="Kedem I."/>
            <person name="Shotland Y."/>
            <person name="Kaplan A."/>
        </authorList>
    </citation>
    <scope>NUCLEOTIDE SEQUENCE</scope>
    <source>
        <strain evidence="3">1</strain>
    </source>
</reference>
<feature type="region of interest" description="Disordered" evidence="1">
    <location>
        <begin position="205"/>
        <end position="226"/>
    </location>
</feature>
<name>A0AAD5DN85_9CHLO</name>
<dbReference type="GO" id="GO:0042765">
    <property type="term" value="C:GPI-anchor transamidase complex"/>
    <property type="evidence" value="ECO:0007669"/>
    <property type="project" value="InterPro"/>
</dbReference>
<evidence type="ECO:0008006" key="5">
    <source>
        <dbReference type="Google" id="ProtNLM"/>
    </source>
</evidence>
<keyword evidence="4" id="KW-1185">Reference proteome</keyword>
<keyword evidence="2" id="KW-1133">Transmembrane helix</keyword>
<feature type="transmembrane region" description="Helical" evidence="2">
    <location>
        <begin position="629"/>
        <end position="646"/>
    </location>
</feature>
<feature type="region of interest" description="Disordered" evidence="1">
    <location>
        <begin position="318"/>
        <end position="337"/>
    </location>
</feature>
<evidence type="ECO:0000256" key="1">
    <source>
        <dbReference type="SAM" id="MobiDB-lite"/>
    </source>
</evidence>
<feature type="transmembrane region" description="Helical" evidence="2">
    <location>
        <begin position="582"/>
        <end position="604"/>
    </location>
</feature>
<feature type="compositionally biased region" description="Low complexity" evidence="1">
    <location>
        <begin position="207"/>
        <end position="223"/>
    </location>
</feature>
<dbReference type="GO" id="GO:0016255">
    <property type="term" value="P:attachment of GPI anchor to protein"/>
    <property type="evidence" value="ECO:0007669"/>
    <property type="project" value="InterPro"/>
</dbReference>
<dbReference type="Proteomes" id="UP001205105">
    <property type="component" value="Unassembled WGS sequence"/>
</dbReference>
<accession>A0AAD5DN85</accession>
<dbReference type="Pfam" id="PF04113">
    <property type="entry name" value="Gpi16"/>
    <property type="match status" value="1"/>
</dbReference>
<dbReference type="EMBL" id="JADXDR010000104">
    <property type="protein sequence ID" value="KAI7839266.1"/>
    <property type="molecule type" value="Genomic_DNA"/>
</dbReference>
<evidence type="ECO:0000313" key="4">
    <source>
        <dbReference type="Proteomes" id="UP001205105"/>
    </source>
</evidence>